<name>A0A517M4I4_9BACT</name>
<accession>A0A517M4I4</accession>
<keyword evidence="1" id="KW-0732">Signal</keyword>
<sequence precursor="true">MKLYLWSITCVTLAFGSLVHAADKPNIVVIMGETTSVGLRPVATTTG</sequence>
<feature type="signal peptide" evidence="1">
    <location>
        <begin position="1"/>
        <end position="21"/>
    </location>
</feature>
<reference evidence="2 3" key="1">
    <citation type="submission" date="2019-02" db="EMBL/GenBank/DDBJ databases">
        <title>Deep-cultivation of Planctomycetes and their phenomic and genomic characterization uncovers novel biology.</title>
        <authorList>
            <person name="Wiegand S."/>
            <person name="Jogler M."/>
            <person name="Boedeker C."/>
            <person name="Pinto D."/>
            <person name="Vollmers J."/>
            <person name="Rivas-Marin E."/>
            <person name="Kohn T."/>
            <person name="Peeters S.H."/>
            <person name="Heuer A."/>
            <person name="Rast P."/>
            <person name="Oberbeckmann S."/>
            <person name="Bunk B."/>
            <person name="Jeske O."/>
            <person name="Meyerdierks A."/>
            <person name="Storesund J.E."/>
            <person name="Kallscheuer N."/>
            <person name="Luecker S."/>
            <person name="Lage O.M."/>
            <person name="Pohl T."/>
            <person name="Merkel B.J."/>
            <person name="Hornburger P."/>
            <person name="Mueller R.-W."/>
            <person name="Bruemmer F."/>
            <person name="Labrenz M."/>
            <person name="Spormann A.M."/>
            <person name="Op den Camp H."/>
            <person name="Overmann J."/>
            <person name="Amann R."/>
            <person name="Jetten M.S.M."/>
            <person name="Mascher T."/>
            <person name="Medema M.H."/>
            <person name="Devos D.P."/>
            <person name="Kaster A.-K."/>
            <person name="Ovreas L."/>
            <person name="Rohde M."/>
            <person name="Galperin M.Y."/>
            <person name="Jogler C."/>
        </authorList>
    </citation>
    <scope>NUCLEOTIDE SEQUENCE [LARGE SCALE GENOMIC DNA]</scope>
    <source>
        <strain evidence="2 3">EC9</strain>
    </source>
</reference>
<dbReference type="Proteomes" id="UP000319557">
    <property type="component" value="Chromosome"/>
</dbReference>
<evidence type="ECO:0000313" key="3">
    <source>
        <dbReference type="Proteomes" id="UP000319557"/>
    </source>
</evidence>
<gene>
    <name evidence="2" type="ORF">EC9_39750</name>
</gene>
<protein>
    <submittedName>
        <fullName evidence="2">Uncharacterized protein</fullName>
    </submittedName>
</protein>
<evidence type="ECO:0000256" key="1">
    <source>
        <dbReference type="SAM" id="SignalP"/>
    </source>
</evidence>
<feature type="chain" id="PRO_5021934463" evidence="1">
    <location>
        <begin position="22"/>
        <end position="47"/>
    </location>
</feature>
<organism evidence="2 3">
    <name type="scientific">Rosistilla ulvae</name>
    <dbReference type="NCBI Taxonomy" id="1930277"/>
    <lineage>
        <taxon>Bacteria</taxon>
        <taxon>Pseudomonadati</taxon>
        <taxon>Planctomycetota</taxon>
        <taxon>Planctomycetia</taxon>
        <taxon>Pirellulales</taxon>
        <taxon>Pirellulaceae</taxon>
        <taxon>Rosistilla</taxon>
    </lineage>
</organism>
<dbReference type="AlphaFoldDB" id="A0A517M4I4"/>
<proteinExistence type="predicted"/>
<dbReference type="KEGG" id="ruv:EC9_39750"/>
<keyword evidence="3" id="KW-1185">Reference proteome</keyword>
<dbReference type="EMBL" id="CP036261">
    <property type="protein sequence ID" value="QDS89775.1"/>
    <property type="molecule type" value="Genomic_DNA"/>
</dbReference>
<evidence type="ECO:0000313" key="2">
    <source>
        <dbReference type="EMBL" id="QDS89775.1"/>
    </source>
</evidence>